<evidence type="ECO:0000313" key="8">
    <source>
        <dbReference type="Proteomes" id="UP001310248"/>
    </source>
</evidence>
<dbReference type="Gene3D" id="3.40.50.1820">
    <property type="entry name" value="alpha/beta hydrolase"/>
    <property type="match status" value="1"/>
</dbReference>
<dbReference type="Pfam" id="PF00756">
    <property type="entry name" value="Esterase"/>
    <property type="match status" value="1"/>
</dbReference>
<evidence type="ECO:0000313" key="7">
    <source>
        <dbReference type="EMBL" id="MEE1675757.1"/>
    </source>
</evidence>
<gene>
    <name evidence="7" type="primary">fghA</name>
    <name evidence="7" type="ORF">SNR37_001084</name>
</gene>
<comment type="caution">
    <text evidence="7">The sequence shown here is derived from an EMBL/GenBank/DDBJ whole genome shotgun (WGS) entry which is preliminary data.</text>
</comment>
<dbReference type="EC" id="3.1.2.12" evidence="5 6"/>
<dbReference type="RefSeq" id="WP_329776704.1">
    <property type="nucleotide sequence ID" value="NZ_JAYDYW010000016.1"/>
</dbReference>
<evidence type="ECO:0000256" key="2">
    <source>
        <dbReference type="ARBA" id="ARBA00022487"/>
    </source>
</evidence>
<dbReference type="InterPro" id="IPR000801">
    <property type="entry name" value="Esterase-like"/>
</dbReference>
<protein>
    <recommendedName>
        <fullName evidence="5 6">S-formylglutathione hydrolase</fullName>
        <ecNumber evidence="5 6">3.1.2.12</ecNumber>
    </recommendedName>
</protein>
<dbReference type="PANTHER" id="PTHR10061:SF1">
    <property type="entry name" value="S-FORMYLGLUTATHIONE HYDROLASE YEIG"/>
    <property type="match status" value="1"/>
</dbReference>
<dbReference type="SUPFAM" id="SSF53474">
    <property type="entry name" value="alpha/beta-Hydrolases"/>
    <property type="match status" value="1"/>
</dbReference>
<reference evidence="8" key="1">
    <citation type="submission" date="2023-07" db="EMBL/GenBank/DDBJ databases">
        <title>Draft genome sequence of Agarivorans aestuarii strain ZMCS4, a CAZymes producing bacteria isolated from the marine brown algae Clodostephus spongiosus.</title>
        <authorList>
            <person name="Lorente B."/>
            <person name="Cabral C."/>
            <person name="Frias J."/>
            <person name="Faria J."/>
            <person name="Toubarro D."/>
        </authorList>
    </citation>
    <scope>NUCLEOTIDE SEQUENCE [LARGE SCALE GENOMIC DNA]</scope>
    <source>
        <strain evidence="8">ZMCS4</strain>
    </source>
</reference>
<dbReference type="EMBL" id="JAYDYW010000016">
    <property type="protein sequence ID" value="MEE1675757.1"/>
    <property type="molecule type" value="Genomic_DNA"/>
</dbReference>
<comment type="catalytic activity">
    <reaction evidence="4 6">
        <text>S-formylglutathione + H2O = formate + glutathione + H(+)</text>
        <dbReference type="Rhea" id="RHEA:14961"/>
        <dbReference type="ChEBI" id="CHEBI:15377"/>
        <dbReference type="ChEBI" id="CHEBI:15378"/>
        <dbReference type="ChEBI" id="CHEBI:15740"/>
        <dbReference type="ChEBI" id="CHEBI:57688"/>
        <dbReference type="ChEBI" id="CHEBI:57925"/>
        <dbReference type="EC" id="3.1.2.12"/>
    </reaction>
</comment>
<dbReference type="NCBIfam" id="TIGR02821">
    <property type="entry name" value="fghA_ester_D"/>
    <property type="match status" value="1"/>
</dbReference>
<dbReference type="InterPro" id="IPR014186">
    <property type="entry name" value="S-formylglutathione_hydrol"/>
</dbReference>
<evidence type="ECO:0000256" key="1">
    <source>
        <dbReference type="ARBA" id="ARBA00005622"/>
    </source>
</evidence>
<comment type="similarity">
    <text evidence="1 6">Belongs to the esterase D family.</text>
</comment>
<dbReference type="Proteomes" id="UP001310248">
    <property type="component" value="Unassembled WGS sequence"/>
</dbReference>
<dbReference type="PANTHER" id="PTHR10061">
    <property type="entry name" value="S-FORMYLGLUTATHIONE HYDROLASE"/>
    <property type="match status" value="1"/>
</dbReference>
<evidence type="ECO:0000256" key="6">
    <source>
        <dbReference type="RuleBase" id="RU363068"/>
    </source>
</evidence>
<name>A0ABU7G8P8_9ALTE</name>
<dbReference type="InterPro" id="IPR029058">
    <property type="entry name" value="AB_hydrolase_fold"/>
</dbReference>
<keyword evidence="3 6" id="KW-0378">Hydrolase</keyword>
<evidence type="ECO:0000256" key="3">
    <source>
        <dbReference type="ARBA" id="ARBA00022801"/>
    </source>
</evidence>
<evidence type="ECO:0000256" key="5">
    <source>
        <dbReference type="NCBIfam" id="TIGR02821"/>
    </source>
</evidence>
<accession>A0ABU7G8P8</accession>
<keyword evidence="8" id="KW-1185">Reference proteome</keyword>
<keyword evidence="2 6" id="KW-0719">Serine esterase</keyword>
<sequence length="279" mass="31215">MQLLASNKVFGGLHQRYSHQAESTQCEMTFAVYLPPQATAEQPVPLLYWLSGLTCSDENFMQKAGAFKVAAELGMAIVAPDTSPRGEGVADDPEGAYDLGLGAGFYINATQLPWAKHYQMYRYISEELPALLEQHFPVTQQRAIAGHSMGGHGALSIAFKNPERFSSVSAFSPICQPTTCPWGQKAFTAYLGSVQQAWQEHDSSLLIKRLTPEQHLPLLIDQGSDDSFLAEQLKSETLVDAAKQLNYAINFRMQQGYDHSYFFIASFIEDHLRFHYKYF</sequence>
<dbReference type="GO" id="GO:0018738">
    <property type="term" value="F:S-formylglutathione hydrolase activity"/>
    <property type="evidence" value="ECO:0007669"/>
    <property type="project" value="UniProtKB-EC"/>
</dbReference>
<evidence type="ECO:0000256" key="4">
    <source>
        <dbReference type="ARBA" id="ARBA00047590"/>
    </source>
</evidence>
<organism evidence="7 8">
    <name type="scientific">Agarivorans aestuarii</name>
    <dbReference type="NCBI Taxonomy" id="1563703"/>
    <lineage>
        <taxon>Bacteria</taxon>
        <taxon>Pseudomonadati</taxon>
        <taxon>Pseudomonadota</taxon>
        <taxon>Gammaproteobacteria</taxon>
        <taxon>Alteromonadales</taxon>
        <taxon>Alteromonadaceae</taxon>
        <taxon>Agarivorans</taxon>
    </lineage>
</organism>
<proteinExistence type="inferred from homology"/>
<comment type="function">
    <text evidence="6">Serine hydrolase involved in the detoxification of formaldehyde.</text>
</comment>